<feature type="transmembrane region" description="Helical" evidence="1">
    <location>
        <begin position="136"/>
        <end position="160"/>
    </location>
</feature>
<feature type="transmembrane region" description="Helical" evidence="1">
    <location>
        <begin position="199"/>
        <end position="219"/>
    </location>
</feature>
<gene>
    <name evidence="3" type="ORF">N0D28_07085</name>
</gene>
<dbReference type="PANTHER" id="PTHR30590:SF2">
    <property type="entry name" value="INNER MEMBRANE PROTEIN"/>
    <property type="match status" value="1"/>
</dbReference>
<evidence type="ECO:0000313" key="3">
    <source>
        <dbReference type="EMBL" id="UWX65411.1"/>
    </source>
</evidence>
<dbReference type="Proteomes" id="UP001060261">
    <property type="component" value="Chromosome"/>
</dbReference>
<feature type="transmembrane region" description="Helical" evidence="1">
    <location>
        <begin position="62"/>
        <end position="84"/>
    </location>
</feature>
<dbReference type="EMBL" id="CP104213">
    <property type="protein sequence ID" value="UWX65411.1"/>
    <property type="molecule type" value="Genomic_DNA"/>
</dbReference>
<keyword evidence="1" id="KW-0472">Membrane</keyword>
<organism evidence="3 4">
    <name type="scientific">Deinococcus rubellus</name>
    <dbReference type="NCBI Taxonomy" id="1889240"/>
    <lineage>
        <taxon>Bacteria</taxon>
        <taxon>Thermotogati</taxon>
        <taxon>Deinococcota</taxon>
        <taxon>Deinococci</taxon>
        <taxon>Deinococcales</taxon>
        <taxon>Deinococcaceae</taxon>
        <taxon>Deinococcus</taxon>
    </lineage>
</organism>
<evidence type="ECO:0000259" key="2">
    <source>
        <dbReference type="Pfam" id="PF04235"/>
    </source>
</evidence>
<name>A0ABY5YKE5_9DEIO</name>
<sequence length="371" mass="39639">MSAPQSVSGPRATPPAERAPLPDVLRGLALLGILCVNAQDFAGYAEWTQRSADRGAQIIIDLLLNGKFISVFAMLFGAGAFTLLERGGKNLLLRRLAVLLLVGTLHYVLVWHGDIIGNYAVVGAALVLLERARPRLLVIVGALSGVGWTLGFLGSVGSLVGLRQLPAVVSAGQTYLDIASARVHQVLPALSSVVGFDGFWLLALFCFGGALYRSGVLWWPQQHRPALMWMLTLGLGGGLPLSLLLAIFNTQDSYSAEVWGLLARLGGGLALALAYIGGVGLLTASGKLGWLTAFAASGRLALSNYLVQSLIMTTLFYPYGLNLYGQWGALPALLLALSLGLAQVWVSNLYLRRFSAGPAEWLIRKLVYGWR</sequence>
<dbReference type="RefSeq" id="WP_260561666.1">
    <property type="nucleotide sequence ID" value="NZ_BAABEC010000176.1"/>
</dbReference>
<keyword evidence="1" id="KW-0812">Transmembrane</keyword>
<feature type="domain" description="DUF418" evidence="2">
    <location>
        <begin position="211"/>
        <end position="369"/>
    </location>
</feature>
<dbReference type="InterPro" id="IPR007349">
    <property type="entry name" value="DUF418"/>
</dbReference>
<feature type="transmembrane region" description="Helical" evidence="1">
    <location>
        <begin position="327"/>
        <end position="346"/>
    </location>
</feature>
<keyword evidence="4" id="KW-1185">Reference proteome</keyword>
<evidence type="ECO:0000256" key="1">
    <source>
        <dbReference type="SAM" id="Phobius"/>
    </source>
</evidence>
<dbReference type="Pfam" id="PF04235">
    <property type="entry name" value="DUF418"/>
    <property type="match status" value="1"/>
</dbReference>
<evidence type="ECO:0000313" key="4">
    <source>
        <dbReference type="Proteomes" id="UP001060261"/>
    </source>
</evidence>
<accession>A0ABY5YKE5</accession>
<keyword evidence="1" id="KW-1133">Transmembrane helix</keyword>
<dbReference type="PANTHER" id="PTHR30590">
    <property type="entry name" value="INNER MEMBRANE PROTEIN"/>
    <property type="match status" value="1"/>
</dbReference>
<proteinExistence type="predicted"/>
<protein>
    <submittedName>
        <fullName evidence="3">DUF418 domain-containing protein</fullName>
    </submittedName>
</protein>
<feature type="transmembrane region" description="Helical" evidence="1">
    <location>
        <begin position="96"/>
        <end position="129"/>
    </location>
</feature>
<feature type="transmembrane region" description="Helical" evidence="1">
    <location>
        <begin position="268"/>
        <end position="290"/>
    </location>
</feature>
<feature type="transmembrane region" description="Helical" evidence="1">
    <location>
        <begin position="226"/>
        <end position="248"/>
    </location>
</feature>
<reference evidence="3" key="1">
    <citation type="submission" date="2022-09" db="EMBL/GenBank/DDBJ databases">
        <title>genome sequence of Deinococcus rubellus.</title>
        <authorList>
            <person name="Srinivasan S."/>
        </authorList>
    </citation>
    <scope>NUCLEOTIDE SEQUENCE</scope>
    <source>
        <strain evidence="3">Ant6</strain>
    </source>
</reference>
<dbReference type="InterPro" id="IPR052529">
    <property type="entry name" value="Bact_Transport_Assoc"/>
</dbReference>